<evidence type="ECO:0000313" key="2">
    <source>
        <dbReference type="Proteomes" id="UP000828390"/>
    </source>
</evidence>
<organism evidence="1 2">
    <name type="scientific">Dreissena polymorpha</name>
    <name type="common">Zebra mussel</name>
    <name type="synonym">Mytilus polymorpha</name>
    <dbReference type="NCBI Taxonomy" id="45954"/>
    <lineage>
        <taxon>Eukaryota</taxon>
        <taxon>Metazoa</taxon>
        <taxon>Spiralia</taxon>
        <taxon>Lophotrochozoa</taxon>
        <taxon>Mollusca</taxon>
        <taxon>Bivalvia</taxon>
        <taxon>Autobranchia</taxon>
        <taxon>Heteroconchia</taxon>
        <taxon>Euheterodonta</taxon>
        <taxon>Imparidentia</taxon>
        <taxon>Neoheterodontei</taxon>
        <taxon>Myida</taxon>
        <taxon>Dreissenoidea</taxon>
        <taxon>Dreissenidae</taxon>
        <taxon>Dreissena</taxon>
    </lineage>
</organism>
<evidence type="ECO:0000313" key="1">
    <source>
        <dbReference type="EMBL" id="KAH3814995.1"/>
    </source>
</evidence>
<dbReference type="AlphaFoldDB" id="A0A9D4GH94"/>
<dbReference type="EMBL" id="JAIWYP010000006">
    <property type="protein sequence ID" value="KAH3814995.1"/>
    <property type="molecule type" value="Genomic_DNA"/>
</dbReference>
<gene>
    <name evidence="1" type="ORF">DPMN_143514</name>
</gene>
<reference evidence="1" key="1">
    <citation type="journal article" date="2019" name="bioRxiv">
        <title>The Genome of the Zebra Mussel, Dreissena polymorpha: A Resource for Invasive Species Research.</title>
        <authorList>
            <person name="McCartney M.A."/>
            <person name="Auch B."/>
            <person name="Kono T."/>
            <person name="Mallez S."/>
            <person name="Zhang Y."/>
            <person name="Obille A."/>
            <person name="Becker A."/>
            <person name="Abrahante J.E."/>
            <person name="Garbe J."/>
            <person name="Badalamenti J.P."/>
            <person name="Herman A."/>
            <person name="Mangelson H."/>
            <person name="Liachko I."/>
            <person name="Sullivan S."/>
            <person name="Sone E.D."/>
            <person name="Koren S."/>
            <person name="Silverstein K.A.T."/>
            <person name="Beckman K.B."/>
            <person name="Gohl D.M."/>
        </authorList>
    </citation>
    <scope>NUCLEOTIDE SEQUENCE</scope>
    <source>
        <strain evidence="1">Duluth1</strain>
        <tissue evidence="1">Whole animal</tissue>
    </source>
</reference>
<keyword evidence="2" id="KW-1185">Reference proteome</keyword>
<name>A0A9D4GH94_DREPO</name>
<comment type="caution">
    <text evidence="1">The sequence shown here is derived from an EMBL/GenBank/DDBJ whole genome shotgun (WGS) entry which is preliminary data.</text>
</comment>
<accession>A0A9D4GH94</accession>
<proteinExistence type="predicted"/>
<protein>
    <submittedName>
        <fullName evidence="1">Uncharacterized protein</fullName>
    </submittedName>
</protein>
<dbReference type="Proteomes" id="UP000828390">
    <property type="component" value="Unassembled WGS sequence"/>
</dbReference>
<reference evidence="1" key="2">
    <citation type="submission" date="2020-11" db="EMBL/GenBank/DDBJ databases">
        <authorList>
            <person name="McCartney M.A."/>
            <person name="Auch B."/>
            <person name="Kono T."/>
            <person name="Mallez S."/>
            <person name="Becker A."/>
            <person name="Gohl D.M."/>
            <person name="Silverstein K.A.T."/>
            <person name="Koren S."/>
            <person name="Bechman K.B."/>
            <person name="Herman A."/>
            <person name="Abrahante J.E."/>
            <person name="Garbe J."/>
        </authorList>
    </citation>
    <scope>NUCLEOTIDE SEQUENCE</scope>
    <source>
        <strain evidence="1">Duluth1</strain>
        <tissue evidence="1">Whole animal</tissue>
    </source>
</reference>
<sequence length="63" mass="7693">MYLLQHGRKLLLELFSQLWIASKHRIGAKNLKQARVMNMYHLLNSMERKIHYFYSKDLKLIFN</sequence>